<protein>
    <submittedName>
        <fullName evidence="4">Uncharacterized protein</fullName>
    </submittedName>
</protein>
<feature type="coiled-coil region" evidence="1">
    <location>
        <begin position="400"/>
        <end position="427"/>
    </location>
</feature>
<keyword evidence="3" id="KW-0472">Membrane</keyword>
<keyword evidence="3" id="KW-0812">Transmembrane</keyword>
<evidence type="ECO:0000256" key="3">
    <source>
        <dbReference type="SAM" id="Phobius"/>
    </source>
</evidence>
<feature type="transmembrane region" description="Helical" evidence="3">
    <location>
        <begin position="96"/>
        <end position="119"/>
    </location>
</feature>
<keyword evidence="1" id="KW-0175">Coiled coil</keyword>
<evidence type="ECO:0000313" key="4">
    <source>
        <dbReference type="EMBL" id="ADI63391.1"/>
    </source>
</evidence>
<reference evidence="4 5" key="1">
    <citation type="journal article" date="2010" name="PLoS ONE">
        <title>Genome erosion in a nitrogen-fixing vertically transmitted endosymbiotic multicellular cyanobacterium.</title>
        <authorList>
            <person name="Ran L."/>
            <person name="Larsson J."/>
            <person name="Vigil-Stenman T."/>
            <person name="Nylander J.A."/>
            <person name="Ininbergs K."/>
            <person name="Zheng W.W."/>
            <person name="Lapidus A."/>
            <person name="Lowry S."/>
            <person name="Haselkorn R."/>
            <person name="Bergman B."/>
        </authorList>
    </citation>
    <scope>NUCLEOTIDE SEQUENCE [LARGE SCALE GENOMIC DNA]</scope>
    <source>
        <strain evidence="4 5">0708</strain>
    </source>
</reference>
<dbReference type="AlphaFoldDB" id="D7E2L4"/>
<sequence>MAAIQLLWCERMTDRHISDSWSPARARKPDQNTRLSRTPEVGTTQSSGVPATGSKFKLVTQQQEKNTEGLLIKTYSDKTFKLSNITDKLPSWMKSWVLWSIMLTLIPSSIGFVSMSILLKLPSAPNCPEIFWPLASASVRLHCAQLAASKQTVNDLLQAITLVKELPQNHPLRGQINSFLEEWSRDILRLADQSFQSGNLEEAIATSRQIPEDLEGRKIVEEQITKWLLIWSNAEEIYQESLKELGQRHWQSAFILSSKLLRVNNKYWATTKYDELNRIIVTAREDGDSLYKAEGLADSRSVDDVLAAIKLAESIKSDSYLYQKAQELIPVFGRKILKLAQAKMDKRDADRALEIVRQIPSIPEFQSEIDDFVVLGEAQRSAWTGTVSGLEAAISQAQQIDASREVYEKAQELIARWQLEIQDVSRLEKARTLASQGTINELTAAISEVQMIPDSNPRAEEARQEVNRWRGQVESIEDRPYLERAEQIALLDDISSLQAAIAEANQIRSGRALYPEARKRVRNWTAKVQQIQDQPYLDQARIIADSGDLNTAIREAQKIASSGRALASEAQTAVDTWQEQIRAQENWKKAREVAITGTPEALAEAIRLVDRVSNRNVLRMDANVAIDQWSQQLLQMARSQSEFDVSKSIETARLIPRGSSAYRDAQEQIRTWKQFIIPRTPPIPSSEPSPEAEQYPSSISDGL</sequence>
<feature type="region of interest" description="Disordered" evidence="2">
    <location>
        <begin position="20"/>
        <end position="56"/>
    </location>
</feature>
<gene>
    <name evidence="4" type="ordered locus">Aazo_1024</name>
</gene>
<evidence type="ECO:0000313" key="5">
    <source>
        <dbReference type="Proteomes" id="UP000001511"/>
    </source>
</evidence>
<organism evidence="4 5">
    <name type="scientific">Nostoc azollae (strain 0708)</name>
    <name type="common">Anabaena azollae (strain 0708)</name>
    <dbReference type="NCBI Taxonomy" id="551115"/>
    <lineage>
        <taxon>Bacteria</taxon>
        <taxon>Bacillati</taxon>
        <taxon>Cyanobacteriota</taxon>
        <taxon>Cyanophyceae</taxon>
        <taxon>Nostocales</taxon>
        <taxon>Nostocaceae</taxon>
        <taxon>Trichormus</taxon>
    </lineage>
</organism>
<proteinExistence type="predicted"/>
<feature type="compositionally biased region" description="Low complexity" evidence="2">
    <location>
        <begin position="688"/>
        <end position="703"/>
    </location>
</feature>
<dbReference type="eggNOG" id="COG1196">
    <property type="taxonomic scope" value="Bacteria"/>
</dbReference>
<dbReference type="EMBL" id="CP002059">
    <property type="protein sequence ID" value="ADI63391.1"/>
    <property type="molecule type" value="Genomic_DNA"/>
</dbReference>
<dbReference type="STRING" id="551115.Aazo_1024"/>
<feature type="region of interest" description="Disordered" evidence="2">
    <location>
        <begin position="678"/>
        <end position="703"/>
    </location>
</feature>
<keyword evidence="5" id="KW-1185">Reference proteome</keyword>
<keyword evidence="3" id="KW-1133">Transmembrane helix</keyword>
<name>D7E2L4_NOSA0</name>
<evidence type="ECO:0000256" key="1">
    <source>
        <dbReference type="SAM" id="Coils"/>
    </source>
</evidence>
<dbReference type="HOGENOM" id="CLU_019646_0_0_3"/>
<feature type="compositionally biased region" description="Polar residues" evidence="2">
    <location>
        <begin position="32"/>
        <end position="49"/>
    </location>
</feature>
<accession>D7E2L4</accession>
<dbReference type="Proteomes" id="UP000001511">
    <property type="component" value="Chromosome"/>
</dbReference>
<evidence type="ECO:0000256" key="2">
    <source>
        <dbReference type="SAM" id="MobiDB-lite"/>
    </source>
</evidence>
<dbReference type="KEGG" id="naz:Aazo_1024"/>